<dbReference type="OMA" id="GPDRINQ"/>
<dbReference type="WBParaSite" id="HCON_00116390-00001">
    <property type="protein sequence ID" value="HCON_00116390-00001"/>
    <property type="gene ID" value="HCON_00116390"/>
</dbReference>
<proteinExistence type="predicted"/>
<accession>A0A7I4YNJ0</accession>
<reference evidence="3" key="1">
    <citation type="submission" date="2020-12" db="UniProtKB">
        <authorList>
            <consortium name="WormBaseParasite"/>
        </authorList>
    </citation>
    <scope>IDENTIFICATION</scope>
    <source>
        <strain evidence="3">MHco3</strain>
    </source>
</reference>
<name>A0A7I4YNJ0_HAECO</name>
<dbReference type="OrthoDB" id="5853242at2759"/>
<dbReference type="Proteomes" id="UP000025227">
    <property type="component" value="Unplaced"/>
</dbReference>
<evidence type="ECO:0000313" key="3">
    <source>
        <dbReference type="WBParaSite" id="HCON_00116390-00001"/>
    </source>
</evidence>
<organism evidence="2 3">
    <name type="scientific">Haemonchus contortus</name>
    <name type="common">Barber pole worm</name>
    <dbReference type="NCBI Taxonomy" id="6289"/>
    <lineage>
        <taxon>Eukaryota</taxon>
        <taxon>Metazoa</taxon>
        <taxon>Ecdysozoa</taxon>
        <taxon>Nematoda</taxon>
        <taxon>Chromadorea</taxon>
        <taxon>Rhabditida</taxon>
        <taxon>Rhabditina</taxon>
        <taxon>Rhabditomorpha</taxon>
        <taxon>Strongyloidea</taxon>
        <taxon>Trichostrongylidae</taxon>
        <taxon>Haemonchus</taxon>
    </lineage>
</organism>
<feature type="region of interest" description="Disordered" evidence="1">
    <location>
        <begin position="1"/>
        <end position="28"/>
    </location>
</feature>
<evidence type="ECO:0000313" key="2">
    <source>
        <dbReference type="Proteomes" id="UP000025227"/>
    </source>
</evidence>
<feature type="compositionally biased region" description="Polar residues" evidence="1">
    <location>
        <begin position="15"/>
        <end position="28"/>
    </location>
</feature>
<sequence>MGRFRGGEAGIGESSYRQSTSSYGRQQLTASRRAIDKDIYDFESDLSHVYLPTHYLRQEGYSAPTVLLSEIRHAITSMKNCRRLVPIRSNHNI</sequence>
<evidence type="ECO:0000256" key="1">
    <source>
        <dbReference type="SAM" id="MobiDB-lite"/>
    </source>
</evidence>
<keyword evidence="2" id="KW-1185">Reference proteome</keyword>
<dbReference type="AlphaFoldDB" id="A0A7I4YNJ0"/>
<protein>
    <submittedName>
        <fullName evidence="3">Movement protein</fullName>
    </submittedName>
</protein>